<dbReference type="Proteomes" id="UP000054560">
    <property type="component" value="Unassembled WGS sequence"/>
</dbReference>
<dbReference type="RefSeq" id="XP_014159244.1">
    <property type="nucleotide sequence ID" value="XM_014303769.1"/>
</dbReference>
<dbReference type="GeneID" id="25902967"/>
<dbReference type="AlphaFoldDB" id="A0A0L0G8H7"/>
<dbReference type="EMBL" id="KQ241707">
    <property type="protein sequence ID" value="KNC85342.1"/>
    <property type="molecule type" value="Genomic_DNA"/>
</dbReference>
<organism evidence="1 2">
    <name type="scientific">Sphaeroforma arctica JP610</name>
    <dbReference type="NCBI Taxonomy" id="667725"/>
    <lineage>
        <taxon>Eukaryota</taxon>
        <taxon>Ichthyosporea</taxon>
        <taxon>Ichthyophonida</taxon>
        <taxon>Sphaeroforma</taxon>
    </lineage>
</organism>
<sequence length="198" mass="21744">MVKLHLRVPRLASLKCETNERLFKDQKVLVLDGDTEPVNLGHCRVTSTIPKPVYMCGNTVVVRPTTPRDTIISAHYISINKVLKTTASQPSTGGPVEQLPDQEITSDETASNYSTFGPEQVVSYVAHDTCRLILPEDGAGSLRCDHTSILEQRVAFKDETGNTTKYVIRDIFKSDSLVGDAYIRPGPPPPENKALPLA</sequence>
<evidence type="ECO:0000313" key="2">
    <source>
        <dbReference type="Proteomes" id="UP000054560"/>
    </source>
</evidence>
<keyword evidence="2" id="KW-1185">Reference proteome</keyword>
<reference evidence="1 2" key="1">
    <citation type="submission" date="2011-02" db="EMBL/GenBank/DDBJ databases">
        <title>The Genome Sequence of Sphaeroforma arctica JP610.</title>
        <authorList>
            <consortium name="The Broad Institute Genome Sequencing Platform"/>
            <person name="Russ C."/>
            <person name="Cuomo C."/>
            <person name="Young S.K."/>
            <person name="Zeng Q."/>
            <person name="Gargeya S."/>
            <person name="Alvarado L."/>
            <person name="Berlin A."/>
            <person name="Chapman S.B."/>
            <person name="Chen Z."/>
            <person name="Freedman E."/>
            <person name="Gellesch M."/>
            <person name="Goldberg J."/>
            <person name="Griggs A."/>
            <person name="Gujja S."/>
            <person name="Heilman E."/>
            <person name="Heiman D."/>
            <person name="Howarth C."/>
            <person name="Mehta T."/>
            <person name="Neiman D."/>
            <person name="Pearson M."/>
            <person name="Roberts A."/>
            <person name="Saif S."/>
            <person name="Shea T."/>
            <person name="Shenoy N."/>
            <person name="Sisk P."/>
            <person name="Stolte C."/>
            <person name="Sykes S."/>
            <person name="White J."/>
            <person name="Yandava C."/>
            <person name="Burger G."/>
            <person name="Gray M.W."/>
            <person name="Holland P.W.H."/>
            <person name="King N."/>
            <person name="Lang F.B.F."/>
            <person name="Roger A.J."/>
            <person name="Ruiz-Trillo I."/>
            <person name="Haas B."/>
            <person name="Nusbaum C."/>
            <person name="Birren B."/>
        </authorList>
    </citation>
    <scope>NUCLEOTIDE SEQUENCE [LARGE SCALE GENOMIC DNA]</scope>
    <source>
        <strain evidence="1 2">JP610</strain>
    </source>
</reference>
<evidence type="ECO:0000313" key="1">
    <source>
        <dbReference type="EMBL" id="KNC85342.1"/>
    </source>
</evidence>
<gene>
    <name evidence="1" type="ORF">SARC_02463</name>
</gene>
<name>A0A0L0G8H7_9EUKA</name>
<proteinExistence type="predicted"/>
<accession>A0A0L0G8H7</accession>
<protein>
    <submittedName>
        <fullName evidence="1">Uncharacterized protein</fullName>
    </submittedName>
</protein>